<gene>
    <name evidence="4" type="ORF">ATO9_08320</name>
</gene>
<name>A0A0A0EHP9_9RHOB</name>
<protein>
    <recommendedName>
        <fullName evidence="3">Outer membrane protein assembly factor BamE domain-containing protein</fullName>
    </recommendedName>
</protein>
<dbReference type="EMBL" id="AQQX01000003">
    <property type="protein sequence ID" value="KGM48717.1"/>
    <property type="molecule type" value="Genomic_DNA"/>
</dbReference>
<feature type="domain" description="Outer membrane protein assembly factor BamE" evidence="3">
    <location>
        <begin position="24"/>
        <end position="99"/>
    </location>
</feature>
<dbReference type="AlphaFoldDB" id="A0A0A0EHP9"/>
<dbReference type="Pfam" id="PF04355">
    <property type="entry name" value="BamE"/>
    <property type="match status" value="1"/>
</dbReference>
<organism evidence="4 5">
    <name type="scientific">Pseudooceanicola atlanticus</name>
    <dbReference type="NCBI Taxonomy" id="1461694"/>
    <lineage>
        <taxon>Bacteria</taxon>
        <taxon>Pseudomonadati</taxon>
        <taxon>Pseudomonadota</taxon>
        <taxon>Alphaproteobacteria</taxon>
        <taxon>Rhodobacterales</taxon>
        <taxon>Paracoccaceae</taxon>
        <taxon>Pseudooceanicola</taxon>
    </lineage>
</organism>
<evidence type="ECO:0000259" key="3">
    <source>
        <dbReference type="Pfam" id="PF04355"/>
    </source>
</evidence>
<keyword evidence="2" id="KW-0472">Membrane</keyword>
<keyword evidence="5" id="KW-1185">Reference proteome</keyword>
<evidence type="ECO:0000313" key="4">
    <source>
        <dbReference type="EMBL" id="KGM48717.1"/>
    </source>
</evidence>
<evidence type="ECO:0000256" key="1">
    <source>
        <dbReference type="ARBA" id="ARBA00022729"/>
    </source>
</evidence>
<dbReference type="Gene3D" id="3.30.1450.10">
    <property type="match status" value="1"/>
</dbReference>
<comment type="caution">
    <text evidence="4">The sequence shown here is derived from an EMBL/GenBank/DDBJ whole genome shotgun (WGS) entry which is preliminary data.</text>
</comment>
<dbReference type="OrthoDB" id="7203955at2"/>
<dbReference type="STRING" id="1461694.ATO9_08320"/>
<reference evidence="4 5" key="1">
    <citation type="journal article" date="2015" name="Antonie Van Leeuwenhoek">
        <title>Pseudooceanicola atlanticus gen. nov. sp. nov., isolated from surface seawater of the Atlantic Ocean and reclassification of Oceanicola batsensis, Oceanicola marinus, Oceanicola nitratireducens, Oceanicola nanhaiensis, Oceanicola antarcticus and Oceanicola flagellatus, as Pseudooceanicola batsensis comb. nov., Pseudooceanicola marinus comb. nov., Pseudooceanicola nitratireducens comb. nov., Pseudooceanicola nanhaiensis comb. nov., Pseudooceanicola antarcticus comb. nov., and Pseudooceanicola flagellatus comb. nov.</title>
        <authorList>
            <person name="Lai Q."/>
            <person name="Li G."/>
            <person name="Liu X."/>
            <person name="Du Y."/>
            <person name="Sun F."/>
            <person name="Shao Z."/>
        </authorList>
    </citation>
    <scope>NUCLEOTIDE SEQUENCE [LARGE SCALE GENOMIC DNA]</scope>
    <source>
        <strain evidence="4 5">22II-s11g</strain>
    </source>
</reference>
<dbReference type="eggNOG" id="COG2913">
    <property type="taxonomic scope" value="Bacteria"/>
</dbReference>
<sequence>MRGVVLGVALFALAACAERIRNHGYVPTDDDLSQITVGVDTRDTVEEVLGAPSTSGVADASGFYYVRSQFRHFAYLEPKEINRELVAVTFDGDGVVQNIERYGLEDGQTVVLSRRVTTNEGDGDGILQQLLRSLGNFVPSTL</sequence>
<dbReference type="PROSITE" id="PS51257">
    <property type="entry name" value="PROKAR_LIPOPROTEIN"/>
    <property type="match status" value="1"/>
</dbReference>
<evidence type="ECO:0000313" key="5">
    <source>
        <dbReference type="Proteomes" id="UP000030004"/>
    </source>
</evidence>
<dbReference type="InterPro" id="IPR007450">
    <property type="entry name" value="BamE_dom"/>
</dbReference>
<dbReference type="InterPro" id="IPR037873">
    <property type="entry name" value="BamE-like"/>
</dbReference>
<proteinExistence type="predicted"/>
<evidence type="ECO:0000256" key="2">
    <source>
        <dbReference type="ARBA" id="ARBA00023136"/>
    </source>
</evidence>
<dbReference type="GO" id="GO:0019867">
    <property type="term" value="C:outer membrane"/>
    <property type="evidence" value="ECO:0007669"/>
    <property type="project" value="InterPro"/>
</dbReference>
<accession>A0A0A0EHP9</accession>
<keyword evidence="1" id="KW-0732">Signal</keyword>
<dbReference type="Proteomes" id="UP000030004">
    <property type="component" value="Unassembled WGS sequence"/>
</dbReference>